<dbReference type="Pfam" id="PF14467">
    <property type="entry name" value="DUF4426"/>
    <property type="match status" value="1"/>
</dbReference>
<proteinExistence type="predicted"/>
<protein>
    <submittedName>
        <fullName evidence="3">Uncharacterized protein DUF4426</fullName>
    </submittedName>
</protein>
<dbReference type="PROSITE" id="PS51257">
    <property type="entry name" value="PROKAR_LIPOPROTEIN"/>
    <property type="match status" value="1"/>
</dbReference>
<keyword evidence="1" id="KW-0732">Signal</keyword>
<feature type="chain" id="PRO_5022122255" evidence="1">
    <location>
        <begin position="29"/>
        <end position="158"/>
    </location>
</feature>
<reference evidence="3 4" key="1">
    <citation type="journal article" date="2015" name="Stand. Genomic Sci.">
        <title>Genomic Encyclopedia of Bacterial and Archaeal Type Strains, Phase III: the genomes of soil and plant-associated and newly described type strains.</title>
        <authorList>
            <person name="Whitman W.B."/>
            <person name="Woyke T."/>
            <person name="Klenk H.P."/>
            <person name="Zhou Y."/>
            <person name="Lilburn T.G."/>
            <person name="Beck B.J."/>
            <person name="De Vos P."/>
            <person name="Vandamme P."/>
            <person name="Eisen J.A."/>
            <person name="Garrity G."/>
            <person name="Hugenholtz P."/>
            <person name="Kyrpides N.C."/>
        </authorList>
    </citation>
    <scope>NUCLEOTIDE SEQUENCE [LARGE SCALE GENOMIC DNA]</scope>
    <source>
        <strain evidence="3 4">CGMCC 1.10821</strain>
    </source>
</reference>
<evidence type="ECO:0000256" key="1">
    <source>
        <dbReference type="SAM" id="SignalP"/>
    </source>
</evidence>
<dbReference type="OrthoDB" id="5976095at2"/>
<name>A0A562KYC1_9GAMM</name>
<sequence>MKPLLPGTCLIAALMLTACGGSPPPAPAAIAADSGEAMATIGDVTIRASALQTSSLNEAIARRYDIARDDRTVMLLVAVRKGQGTAETSVPARVTASATGLTGGRRDIPMREQRTGELLDYVGTVDTTLPETLRFEVDVVREDGARSTLRFNREFFAR</sequence>
<feature type="domain" description="DUF4426" evidence="2">
    <location>
        <begin position="40"/>
        <end position="157"/>
    </location>
</feature>
<dbReference type="AlphaFoldDB" id="A0A562KYC1"/>
<dbReference type="RefSeq" id="WP_144900376.1">
    <property type="nucleotide sequence ID" value="NZ_VLKN01000007.1"/>
</dbReference>
<organism evidence="3 4">
    <name type="scientific">Luteimonas cucumeris</name>
    <dbReference type="NCBI Taxonomy" id="985012"/>
    <lineage>
        <taxon>Bacteria</taxon>
        <taxon>Pseudomonadati</taxon>
        <taxon>Pseudomonadota</taxon>
        <taxon>Gammaproteobacteria</taxon>
        <taxon>Lysobacterales</taxon>
        <taxon>Lysobacteraceae</taxon>
        <taxon>Luteimonas</taxon>
    </lineage>
</organism>
<dbReference type="Proteomes" id="UP000315167">
    <property type="component" value="Unassembled WGS sequence"/>
</dbReference>
<dbReference type="InterPro" id="IPR025218">
    <property type="entry name" value="DUF4426"/>
</dbReference>
<evidence type="ECO:0000259" key="2">
    <source>
        <dbReference type="Pfam" id="PF14467"/>
    </source>
</evidence>
<keyword evidence="4" id="KW-1185">Reference proteome</keyword>
<evidence type="ECO:0000313" key="3">
    <source>
        <dbReference type="EMBL" id="TWI00348.1"/>
    </source>
</evidence>
<accession>A0A562KYC1</accession>
<gene>
    <name evidence="3" type="ORF">IP90_02894</name>
</gene>
<comment type="caution">
    <text evidence="3">The sequence shown here is derived from an EMBL/GenBank/DDBJ whole genome shotgun (WGS) entry which is preliminary data.</text>
</comment>
<dbReference type="Gene3D" id="2.60.40.3340">
    <property type="entry name" value="Domain of unknown function DUF4426"/>
    <property type="match status" value="1"/>
</dbReference>
<dbReference type="EMBL" id="VLKN01000007">
    <property type="protein sequence ID" value="TWI00348.1"/>
    <property type="molecule type" value="Genomic_DNA"/>
</dbReference>
<feature type="signal peptide" evidence="1">
    <location>
        <begin position="1"/>
        <end position="28"/>
    </location>
</feature>
<evidence type="ECO:0000313" key="4">
    <source>
        <dbReference type="Proteomes" id="UP000315167"/>
    </source>
</evidence>